<dbReference type="Proteomes" id="UP000480303">
    <property type="component" value="Unassembled WGS sequence"/>
</dbReference>
<evidence type="ECO:0000256" key="1">
    <source>
        <dbReference type="ARBA" id="ARBA00023015"/>
    </source>
</evidence>
<dbReference type="PROSITE" id="PS50932">
    <property type="entry name" value="HTH_LACI_2"/>
    <property type="match status" value="1"/>
</dbReference>
<dbReference type="SMART" id="SM00354">
    <property type="entry name" value="HTH_LACI"/>
    <property type="match status" value="1"/>
</dbReference>
<dbReference type="PANTHER" id="PTHR30146">
    <property type="entry name" value="LACI-RELATED TRANSCRIPTIONAL REPRESSOR"/>
    <property type="match status" value="1"/>
</dbReference>
<dbReference type="InterPro" id="IPR046335">
    <property type="entry name" value="LacI/GalR-like_sensor"/>
</dbReference>
<keyword evidence="1" id="KW-0805">Transcription regulation</keyword>
<dbReference type="SUPFAM" id="SSF47413">
    <property type="entry name" value="lambda repressor-like DNA-binding domains"/>
    <property type="match status" value="1"/>
</dbReference>
<proteinExistence type="predicted"/>
<keyword evidence="2" id="KW-0238">DNA-binding</keyword>
<evidence type="ECO:0000256" key="2">
    <source>
        <dbReference type="ARBA" id="ARBA00023125"/>
    </source>
</evidence>
<dbReference type="InterPro" id="IPR010982">
    <property type="entry name" value="Lambda_DNA-bd_dom_sf"/>
</dbReference>
<dbReference type="Gene3D" id="3.40.50.2300">
    <property type="match status" value="2"/>
</dbReference>
<keyword evidence="6" id="KW-1185">Reference proteome</keyword>
<evidence type="ECO:0000256" key="3">
    <source>
        <dbReference type="ARBA" id="ARBA00023163"/>
    </source>
</evidence>
<name>A0A6A0BCP7_9LACT</name>
<dbReference type="CDD" id="cd01392">
    <property type="entry name" value="HTH_LacI"/>
    <property type="match status" value="1"/>
</dbReference>
<sequence length="345" mass="39705">MVNIRDIAKQAAVSPGTVSRVLNNDPTLSINEQTRERIHQICKELNYVPRKYRGRNKGRCVGIISAISREIESDDAYYRQIREKTIQSLKAQEYCVDFMIFLPYLAHNWERIKQVDCIVVIGFIKKSIHEQLYQLNPHLIIVDDHHCADHYSSVSVNLYQEMKNMLDYAASLGHENITFITGKNARLGIKNETVSHELGERDRAYEEWMLTHNLSHFKQLFIGEGWYAQSGYEETGKLLSQNKPLPSLIIAGSDLLALGIIRRLAENKIAVPNDISICSFDDLEMAEFLTPSLTTLRIDIDQMVYWVTHLCKKIMSEKEFMPARIVLSGKFILRESLKAISDDKR</sequence>
<comment type="caution">
    <text evidence="5">The sequence shown here is derived from an EMBL/GenBank/DDBJ whole genome shotgun (WGS) entry which is preliminary data.</text>
</comment>
<dbReference type="InterPro" id="IPR028082">
    <property type="entry name" value="Peripla_BP_I"/>
</dbReference>
<dbReference type="AlphaFoldDB" id="A0A6A0BCP7"/>
<dbReference type="Pfam" id="PF00356">
    <property type="entry name" value="LacI"/>
    <property type="match status" value="1"/>
</dbReference>
<keyword evidence="3" id="KW-0804">Transcription</keyword>
<reference evidence="5 6" key="1">
    <citation type="submission" date="2020-02" db="EMBL/GenBank/DDBJ databases">
        <title>Draft genome sequence of Lactococcus sp. Hs30E4-3.</title>
        <authorList>
            <person name="Noda S."/>
            <person name="Yuki M."/>
            <person name="Ohkuma M."/>
        </authorList>
    </citation>
    <scope>NUCLEOTIDE SEQUENCE [LARGE SCALE GENOMIC DNA]</scope>
    <source>
        <strain evidence="5 6">Hs30E4-3</strain>
    </source>
</reference>
<dbReference type="CDD" id="cd01544">
    <property type="entry name" value="PBP1_GalR"/>
    <property type="match status" value="1"/>
</dbReference>
<dbReference type="EMBL" id="BLLI01000015">
    <property type="protein sequence ID" value="GFH42211.1"/>
    <property type="molecule type" value="Genomic_DNA"/>
</dbReference>
<accession>A0A6A0BCP7</accession>
<evidence type="ECO:0000259" key="4">
    <source>
        <dbReference type="PROSITE" id="PS50932"/>
    </source>
</evidence>
<dbReference type="InterPro" id="IPR000843">
    <property type="entry name" value="HTH_LacI"/>
</dbReference>
<organism evidence="5 6">
    <name type="scientific">Pseudolactococcus hodotermopsidis</name>
    <dbReference type="NCBI Taxonomy" id="2709157"/>
    <lineage>
        <taxon>Bacteria</taxon>
        <taxon>Bacillati</taxon>
        <taxon>Bacillota</taxon>
        <taxon>Bacilli</taxon>
        <taxon>Lactobacillales</taxon>
        <taxon>Streptococcaceae</taxon>
        <taxon>Pseudolactococcus</taxon>
    </lineage>
</organism>
<evidence type="ECO:0000313" key="6">
    <source>
        <dbReference type="Proteomes" id="UP000480303"/>
    </source>
</evidence>
<evidence type="ECO:0000313" key="5">
    <source>
        <dbReference type="EMBL" id="GFH42211.1"/>
    </source>
</evidence>
<dbReference type="SUPFAM" id="SSF53822">
    <property type="entry name" value="Periplasmic binding protein-like I"/>
    <property type="match status" value="1"/>
</dbReference>
<gene>
    <name evidence="5" type="primary">lacR</name>
    <name evidence="5" type="ORF">Hs30E_07620</name>
</gene>
<dbReference type="GO" id="GO:0003700">
    <property type="term" value="F:DNA-binding transcription factor activity"/>
    <property type="evidence" value="ECO:0007669"/>
    <property type="project" value="TreeGrafter"/>
</dbReference>
<dbReference type="PANTHER" id="PTHR30146:SF149">
    <property type="entry name" value="HTH-TYPE TRANSCRIPTIONAL REGULATOR EBGR"/>
    <property type="match status" value="1"/>
</dbReference>
<dbReference type="PROSITE" id="PS00356">
    <property type="entry name" value="HTH_LACI_1"/>
    <property type="match status" value="1"/>
</dbReference>
<dbReference type="Pfam" id="PF13377">
    <property type="entry name" value="Peripla_BP_3"/>
    <property type="match status" value="1"/>
</dbReference>
<dbReference type="Gene3D" id="1.10.260.40">
    <property type="entry name" value="lambda repressor-like DNA-binding domains"/>
    <property type="match status" value="1"/>
</dbReference>
<feature type="domain" description="HTH lacI-type" evidence="4">
    <location>
        <begin position="2"/>
        <end position="58"/>
    </location>
</feature>
<protein>
    <submittedName>
        <fullName evidence="5">Transcriptional regulator</fullName>
    </submittedName>
</protein>
<dbReference type="GO" id="GO:0000976">
    <property type="term" value="F:transcription cis-regulatory region binding"/>
    <property type="evidence" value="ECO:0007669"/>
    <property type="project" value="TreeGrafter"/>
</dbReference>